<keyword evidence="1" id="KW-1133">Transmembrane helix</keyword>
<dbReference type="NCBIfam" id="TIGR00843">
    <property type="entry name" value="benE"/>
    <property type="match status" value="1"/>
</dbReference>
<feature type="transmembrane region" description="Helical" evidence="1">
    <location>
        <begin position="49"/>
        <end position="75"/>
    </location>
</feature>
<dbReference type="GO" id="GO:0042925">
    <property type="term" value="F:benzoate transmembrane transporter activity"/>
    <property type="evidence" value="ECO:0007669"/>
    <property type="project" value="InterPro"/>
</dbReference>
<feature type="transmembrane region" description="Helical" evidence="1">
    <location>
        <begin position="293"/>
        <end position="317"/>
    </location>
</feature>
<dbReference type="PANTHER" id="PTHR30199:SF0">
    <property type="entry name" value="INNER MEMBRANE PROTEIN YDCO"/>
    <property type="match status" value="1"/>
</dbReference>
<feature type="transmembrane region" description="Helical" evidence="1">
    <location>
        <begin position="247"/>
        <end position="266"/>
    </location>
</feature>
<proteinExistence type="predicted"/>
<dbReference type="Proteomes" id="UP000295106">
    <property type="component" value="Unassembled WGS sequence"/>
</dbReference>
<sequence length="429" mass="44250">MRGGGGTLTPALCRKRERGQDESCIANSAAISVQPSPTRHRPSLRDLSLPAVVAGFVAVLVGFTSSVVIVFQAAAAFGATPAQTVSWMWALGLGMGLTSAGLSLWYRQPVLTAWSTPGAALLATAGSGFSMGEAVGAFVLCALLITAAGASGLFARVMNRLPQALAAALLAGVLARFAFDAFGAMQHEFTLVFAMLLAYLAGRRWWPRYAVPGVLAVGALIAAARGQLHLGGIEWQWAQPVFTMPEFSLAATIGLALPLFIVTMASQNLPGVAAQRAAGYDTPVSPVVTTTGLASLLLAPFGGYALNLAAITAAICMGREAHEDPARRYWASTMAGLFYVVVGLLGGAVVGLIAAFPKELVLALAGFALLGTIGSGLAIATKDEKSREAALITFLVTASGLSLWGVGAAFWGVVAGALALAVQHWRPTR</sequence>
<dbReference type="GO" id="GO:0005886">
    <property type="term" value="C:plasma membrane"/>
    <property type="evidence" value="ECO:0007669"/>
    <property type="project" value="TreeGrafter"/>
</dbReference>
<comment type="caution">
    <text evidence="2">The sequence shown here is derived from an EMBL/GenBank/DDBJ whole genome shotgun (WGS) entry which is preliminary data.</text>
</comment>
<feature type="transmembrane region" description="Helical" evidence="1">
    <location>
        <begin position="87"/>
        <end position="106"/>
    </location>
</feature>
<dbReference type="PANTHER" id="PTHR30199">
    <property type="entry name" value="MFS FAMILY TRANSPORTER, PREDICTED SUBSTRATE BENZOATE"/>
    <property type="match status" value="1"/>
</dbReference>
<feature type="transmembrane region" description="Helical" evidence="1">
    <location>
        <begin position="329"/>
        <end position="354"/>
    </location>
</feature>
<evidence type="ECO:0000256" key="1">
    <source>
        <dbReference type="SAM" id="Phobius"/>
    </source>
</evidence>
<organism evidence="2 3">
    <name type="scientific">Rubrivivax gelatinosus</name>
    <name type="common">Rhodocyclus gelatinosus</name>
    <name type="synonym">Rhodopseudomonas gelatinosa</name>
    <dbReference type="NCBI Taxonomy" id="28068"/>
    <lineage>
        <taxon>Bacteria</taxon>
        <taxon>Pseudomonadati</taxon>
        <taxon>Pseudomonadota</taxon>
        <taxon>Betaproteobacteria</taxon>
        <taxon>Burkholderiales</taxon>
        <taxon>Sphaerotilaceae</taxon>
        <taxon>Rubrivivax</taxon>
    </lineage>
</organism>
<feature type="transmembrane region" description="Helical" evidence="1">
    <location>
        <begin position="137"/>
        <end position="157"/>
    </location>
</feature>
<feature type="transmembrane region" description="Helical" evidence="1">
    <location>
        <begin position="164"/>
        <end position="185"/>
    </location>
</feature>
<feature type="transmembrane region" description="Helical" evidence="1">
    <location>
        <begin position="360"/>
        <end position="380"/>
    </location>
</feature>
<dbReference type="Pfam" id="PF03594">
    <property type="entry name" value="BenE"/>
    <property type="match status" value="1"/>
</dbReference>
<evidence type="ECO:0000313" key="2">
    <source>
        <dbReference type="EMBL" id="TCO98787.1"/>
    </source>
</evidence>
<keyword evidence="1" id="KW-0812">Transmembrane</keyword>
<dbReference type="InterPro" id="IPR004711">
    <property type="entry name" value="Benzoate_Transporter"/>
</dbReference>
<dbReference type="AlphaFoldDB" id="A0A4V2SFV3"/>
<protein>
    <submittedName>
        <fullName evidence="2">Benzoate membrane transport protein</fullName>
    </submittedName>
</protein>
<gene>
    <name evidence="2" type="ORF">EV684_11648</name>
</gene>
<name>A0A4V2SFV3_RUBGE</name>
<evidence type="ECO:0000313" key="3">
    <source>
        <dbReference type="Proteomes" id="UP000295106"/>
    </source>
</evidence>
<feature type="transmembrane region" description="Helical" evidence="1">
    <location>
        <begin position="205"/>
        <end position="226"/>
    </location>
</feature>
<dbReference type="EMBL" id="SLXD01000016">
    <property type="protein sequence ID" value="TCO98787.1"/>
    <property type="molecule type" value="Genomic_DNA"/>
</dbReference>
<accession>A0A4V2SFV3</accession>
<reference evidence="2 3" key="1">
    <citation type="submission" date="2019-03" db="EMBL/GenBank/DDBJ databases">
        <title>Genomic Encyclopedia of Type Strains, Phase IV (KMG-IV): sequencing the most valuable type-strain genomes for metagenomic binning, comparative biology and taxonomic classification.</title>
        <authorList>
            <person name="Goeker M."/>
        </authorList>
    </citation>
    <scope>NUCLEOTIDE SEQUENCE [LARGE SCALE GENOMIC DNA]</scope>
    <source>
        <strain evidence="2 3">DSM 1709</strain>
    </source>
</reference>
<keyword evidence="1" id="KW-0472">Membrane</keyword>
<feature type="transmembrane region" description="Helical" evidence="1">
    <location>
        <begin position="392"/>
        <end position="422"/>
    </location>
</feature>